<keyword evidence="2" id="KW-0678">Repressor</keyword>
<dbReference type="InterPro" id="IPR002481">
    <property type="entry name" value="FUR"/>
</dbReference>
<evidence type="ECO:0000256" key="3">
    <source>
        <dbReference type="ARBA" id="ARBA00022833"/>
    </source>
</evidence>
<dbReference type="GO" id="GO:1900376">
    <property type="term" value="P:regulation of secondary metabolite biosynthetic process"/>
    <property type="evidence" value="ECO:0007669"/>
    <property type="project" value="TreeGrafter"/>
</dbReference>
<evidence type="ECO:0000256" key="4">
    <source>
        <dbReference type="ARBA" id="ARBA00023015"/>
    </source>
</evidence>
<reference evidence="8 9" key="1">
    <citation type="journal article" date="2022" name="IScience">
        <title>An ultrasensitive nanofiber-based assay for enzymatic hydrolysis and deep-sea microbial degradation of cellulose.</title>
        <authorList>
            <person name="Tsudome M."/>
            <person name="Tachioka M."/>
            <person name="Miyazaki M."/>
            <person name="Uchimura K."/>
            <person name="Tsuda M."/>
            <person name="Takaki Y."/>
            <person name="Deguchi S."/>
        </authorList>
    </citation>
    <scope>NUCLEOTIDE SEQUENCE [LARGE SCALE GENOMIC DNA]</scope>
    <source>
        <strain evidence="8 9">GE09</strain>
    </source>
</reference>
<feature type="binding site" evidence="7">
    <location>
        <position position="150"/>
    </location>
    <ligand>
        <name>Zn(2+)</name>
        <dbReference type="ChEBI" id="CHEBI:29105"/>
    </ligand>
</feature>
<gene>
    <name evidence="8" type="ORF">MARGE09_P2819</name>
</gene>
<dbReference type="RefSeq" id="WP_236983098.1">
    <property type="nucleotide sequence ID" value="NZ_AP023086.1"/>
</dbReference>
<feature type="binding site" evidence="7">
    <location>
        <position position="147"/>
    </location>
    <ligand>
        <name>Zn(2+)</name>
        <dbReference type="ChEBI" id="CHEBI:29105"/>
    </ligand>
</feature>
<evidence type="ECO:0000256" key="1">
    <source>
        <dbReference type="ARBA" id="ARBA00007957"/>
    </source>
</evidence>
<sequence length="155" mass="16964">MKDSELTRIIGKASEICAATGGRLTEKRQRILTLLVTSAVPLSAYEVADAYNRNAENAMPAMSVYRILDFLEAGQLVHKLASANKYIACSHIACSHSHEVPQFLICNKCQSVKEIAIQKSIVDELDEQVKGAGYQLMNSQLELDCVCQACLKTAS</sequence>
<dbReference type="InterPro" id="IPR043135">
    <property type="entry name" value="Fur_C"/>
</dbReference>
<comment type="cofactor">
    <cofactor evidence="7">
        <name>Zn(2+)</name>
        <dbReference type="ChEBI" id="CHEBI:29105"/>
    </cofactor>
    <text evidence="7">Binds 1 zinc ion per subunit.</text>
</comment>
<dbReference type="PANTHER" id="PTHR33202:SF6">
    <property type="entry name" value="ZINC UPTAKE REGULATION PROTEIN"/>
    <property type="match status" value="1"/>
</dbReference>
<dbReference type="InterPro" id="IPR036388">
    <property type="entry name" value="WH-like_DNA-bd_sf"/>
</dbReference>
<evidence type="ECO:0000313" key="9">
    <source>
        <dbReference type="Proteomes" id="UP001320119"/>
    </source>
</evidence>
<keyword evidence="7" id="KW-0479">Metal-binding</keyword>
<dbReference type="PANTHER" id="PTHR33202">
    <property type="entry name" value="ZINC UPTAKE REGULATION PROTEIN"/>
    <property type="match status" value="1"/>
</dbReference>
<accession>A0AAN1WJ61</accession>
<keyword evidence="4" id="KW-0805">Transcription regulation</keyword>
<organism evidence="8 9">
    <name type="scientific">Marinagarivorans cellulosilyticus</name>
    <dbReference type="NCBI Taxonomy" id="2721545"/>
    <lineage>
        <taxon>Bacteria</taxon>
        <taxon>Pseudomonadati</taxon>
        <taxon>Pseudomonadota</taxon>
        <taxon>Gammaproteobacteria</taxon>
        <taxon>Cellvibrionales</taxon>
        <taxon>Cellvibrionaceae</taxon>
        <taxon>Marinagarivorans</taxon>
    </lineage>
</organism>
<dbReference type="Proteomes" id="UP001320119">
    <property type="component" value="Chromosome"/>
</dbReference>
<keyword evidence="3 7" id="KW-0862">Zinc</keyword>
<evidence type="ECO:0000256" key="7">
    <source>
        <dbReference type="PIRSR" id="PIRSR602481-1"/>
    </source>
</evidence>
<dbReference type="Gene3D" id="3.30.1490.190">
    <property type="match status" value="1"/>
</dbReference>
<keyword evidence="6" id="KW-0804">Transcription</keyword>
<evidence type="ECO:0000256" key="2">
    <source>
        <dbReference type="ARBA" id="ARBA00022491"/>
    </source>
</evidence>
<feature type="binding site" evidence="7">
    <location>
        <position position="109"/>
    </location>
    <ligand>
        <name>Zn(2+)</name>
        <dbReference type="ChEBI" id="CHEBI:29105"/>
    </ligand>
</feature>
<evidence type="ECO:0000313" key="8">
    <source>
        <dbReference type="EMBL" id="BCD98618.1"/>
    </source>
</evidence>
<evidence type="ECO:0000256" key="5">
    <source>
        <dbReference type="ARBA" id="ARBA00023125"/>
    </source>
</evidence>
<dbReference type="GO" id="GO:0005829">
    <property type="term" value="C:cytosol"/>
    <property type="evidence" value="ECO:0007669"/>
    <property type="project" value="TreeGrafter"/>
</dbReference>
<dbReference type="GO" id="GO:0003700">
    <property type="term" value="F:DNA-binding transcription factor activity"/>
    <property type="evidence" value="ECO:0007669"/>
    <property type="project" value="InterPro"/>
</dbReference>
<feature type="binding site" evidence="7">
    <location>
        <position position="106"/>
    </location>
    <ligand>
        <name>Zn(2+)</name>
        <dbReference type="ChEBI" id="CHEBI:29105"/>
    </ligand>
</feature>
<name>A0AAN1WJ61_9GAMM</name>
<dbReference type="GO" id="GO:0045892">
    <property type="term" value="P:negative regulation of DNA-templated transcription"/>
    <property type="evidence" value="ECO:0007669"/>
    <property type="project" value="TreeGrafter"/>
</dbReference>
<dbReference type="GO" id="GO:0008270">
    <property type="term" value="F:zinc ion binding"/>
    <property type="evidence" value="ECO:0007669"/>
    <property type="project" value="TreeGrafter"/>
</dbReference>
<proteinExistence type="inferred from homology"/>
<comment type="similarity">
    <text evidence="1">Belongs to the Fur family.</text>
</comment>
<dbReference type="InterPro" id="IPR036390">
    <property type="entry name" value="WH_DNA-bd_sf"/>
</dbReference>
<keyword evidence="9" id="KW-1185">Reference proteome</keyword>
<dbReference type="AlphaFoldDB" id="A0AAN1WJ61"/>
<dbReference type="SUPFAM" id="SSF46785">
    <property type="entry name" value="Winged helix' DNA-binding domain"/>
    <property type="match status" value="1"/>
</dbReference>
<dbReference type="Pfam" id="PF01475">
    <property type="entry name" value="FUR"/>
    <property type="match status" value="1"/>
</dbReference>
<evidence type="ECO:0000256" key="6">
    <source>
        <dbReference type="ARBA" id="ARBA00023163"/>
    </source>
</evidence>
<dbReference type="Gene3D" id="1.10.10.10">
    <property type="entry name" value="Winged helix-like DNA-binding domain superfamily/Winged helix DNA-binding domain"/>
    <property type="match status" value="1"/>
</dbReference>
<dbReference type="GO" id="GO:0000976">
    <property type="term" value="F:transcription cis-regulatory region binding"/>
    <property type="evidence" value="ECO:0007669"/>
    <property type="project" value="TreeGrafter"/>
</dbReference>
<dbReference type="EMBL" id="AP023086">
    <property type="protein sequence ID" value="BCD98618.1"/>
    <property type="molecule type" value="Genomic_DNA"/>
</dbReference>
<protein>
    <submittedName>
        <fullName evidence="8">Fur family transcriptional regulator, zinc uptake regulator</fullName>
    </submittedName>
</protein>
<dbReference type="KEGG" id="marq:MARGE09_P2819"/>
<keyword evidence="5" id="KW-0238">DNA-binding</keyword>